<dbReference type="Proteomes" id="UP000186808">
    <property type="component" value="Unassembled WGS sequence"/>
</dbReference>
<reference evidence="1 3" key="1">
    <citation type="submission" date="2017-01" db="EMBL/GenBank/DDBJ databases">
        <authorList>
            <person name="Varghese N."/>
            <person name="Submissions S."/>
        </authorList>
    </citation>
    <scope>NUCLEOTIDE SEQUENCE [LARGE SCALE GENOMIC DNA]</scope>
    <source>
        <strain evidence="1 3">ATCC 33342</strain>
    </source>
</reference>
<evidence type="ECO:0000313" key="4">
    <source>
        <dbReference type="Proteomes" id="UP000254374"/>
    </source>
</evidence>
<keyword evidence="3" id="KW-1185">Reference proteome</keyword>
<evidence type="ECO:0000313" key="2">
    <source>
        <dbReference type="EMBL" id="STO25935.1"/>
    </source>
</evidence>
<protein>
    <submittedName>
        <fullName evidence="2">Uncharacterized protein</fullName>
    </submittedName>
</protein>
<dbReference type="EMBL" id="FTNL01000002">
    <property type="protein sequence ID" value="SIQ60895.1"/>
    <property type="molecule type" value="Genomic_DNA"/>
</dbReference>
<organism evidence="2 4">
    <name type="scientific">Fluoribacter gormanii</name>
    <dbReference type="NCBI Taxonomy" id="464"/>
    <lineage>
        <taxon>Bacteria</taxon>
        <taxon>Pseudomonadati</taxon>
        <taxon>Pseudomonadota</taxon>
        <taxon>Gammaproteobacteria</taxon>
        <taxon>Legionellales</taxon>
        <taxon>Legionellaceae</taxon>
        <taxon>Fluoribacter</taxon>
    </lineage>
</organism>
<reference evidence="2 4" key="2">
    <citation type="submission" date="2018-06" db="EMBL/GenBank/DDBJ databases">
        <authorList>
            <consortium name="Pathogen Informatics"/>
            <person name="Doyle S."/>
        </authorList>
    </citation>
    <scope>NUCLEOTIDE SEQUENCE [LARGE SCALE GENOMIC DNA]</scope>
    <source>
        <strain evidence="2 4">NCTC11401</strain>
    </source>
</reference>
<proteinExistence type="predicted"/>
<name>A0A377GN64_9GAMM</name>
<accession>A0A377GN64</accession>
<sequence>MLKEGEFYILFEGVKHNPIVENPHSAGFKIMRIITYSSVSSLAVGLSNNSTIAIGALSPSLKPHLMIRK</sequence>
<evidence type="ECO:0000313" key="1">
    <source>
        <dbReference type="EMBL" id="SIQ60895.1"/>
    </source>
</evidence>
<evidence type="ECO:0000313" key="3">
    <source>
        <dbReference type="Proteomes" id="UP000186808"/>
    </source>
</evidence>
<dbReference type="AlphaFoldDB" id="A0A377GN64"/>
<dbReference type="EMBL" id="UGGV01000001">
    <property type="protein sequence ID" value="STO25935.1"/>
    <property type="molecule type" value="Genomic_DNA"/>
</dbReference>
<gene>
    <name evidence="2" type="ORF">NCTC11401_02777</name>
    <name evidence="1" type="ORF">SAMN05421777_10230</name>
</gene>
<dbReference type="Proteomes" id="UP000254374">
    <property type="component" value="Unassembled WGS sequence"/>
</dbReference>